<dbReference type="EMBL" id="CACRUA010000022">
    <property type="protein sequence ID" value="VYU27408.1"/>
    <property type="molecule type" value="Genomic_DNA"/>
</dbReference>
<dbReference type="AlphaFoldDB" id="A0A6N3DJ25"/>
<reference evidence="2" key="1">
    <citation type="submission" date="2019-11" db="EMBL/GenBank/DDBJ databases">
        <authorList>
            <person name="Feng L."/>
        </authorList>
    </citation>
    <scope>NUCLEOTIDE SEQUENCE</scope>
    <source>
        <strain evidence="2">CsymbiosumLFYP84</strain>
    </source>
</reference>
<dbReference type="RefSeq" id="WP_156684516.1">
    <property type="nucleotide sequence ID" value="NZ_CACRUA010000022.1"/>
</dbReference>
<name>A0A6N3DJ25_CLOSY</name>
<gene>
    <name evidence="2" type="ORF">CSLFYP84_01753</name>
</gene>
<evidence type="ECO:0000313" key="2">
    <source>
        <dbReference type="EMBL" id="VYU27408.1"/>
    </source>
</evidence>
<sequence length="172" mass="19569">MKYKGIELEGLDKEVRLAHSRFMETDGGTDWIDKLLTCDKAALTPTQFHEVSALSSIINMDYQICNGGIGQYVCNGYHEYRAPYSDDDVAQLDKTGQCDMLVELGALAREAFPERMVERQELLAVQEELRELDEEDEGKFDEIEEDYYTVSDFLGVLCEAYAQYLCKSYGIA</sequence>
<proteinExistence type="predicted"/>
<accession>A0A6N3DJ25</accession>
<dbReference type="Pfam" id="PF14300">
    <property type="entry name" value="DMP19"/>
    <property type="match status" value="1"/>
</dbReference>
<feature type="domain" description="DNA mimic protein DMP19 C-terminal" evidence="1">
    <location>
        <begin position="54"/>
        <end position="162"/>
    </location>
</feature>
<protein>
    <recommendedName>
        <fullName evidence="1">DNA mimic protein DMP19 C-terminal domain-containing protein</fullName>
    </recommendedName>
</protein>
<organism evidence="2">
    <name type="scientific">Clostridium symbiosum</name>
    <name type="common">Bacteroides symbiosus</name>
    <dbReference type="NCBI Taxonomy" id="1512"/>
    <lineage>
        <taxon>Bacteria</taxon>
        <taxon>Bacillati</taxon>
        <taxon>Bacillota</taxon>
        <taxon>Clostridia</taxon>
        <taxon>Lachnospirales</taxon>
        <taxon>Lachnospiraceae</taxon>
        <taxon>Otoolea</taxon>
    </lineage>
</organism>
<dbReference type="InterPro" id="IPR025402">
    <property type="entry name" value="DMP19_C"/>
</dbReference>
<evidence type="ECO:0000259" key="1">
    <source>
        <dbReference type="Pfam" id="PF14300"/>
    </source>
</evidence>
<dbReference type="Gene3D" id="1.20.1420.60">
    <property type="match status" value="1"/>
</dbReference>